<feature type="domain" description="Phage shock protein PspC N-terminal" evidence="2">
    <location>
        <begin position="34"/>
        <end position="84"/>
    </location>
</feature>
<keyword evidence="1" id="KW-1133">Transmembrane helix</keyword>
<protein>
    <recommendedName>
        <fullName evidence="2">Phage shock protein PspC N-terminal domain-containing protein</fullName>
    </recommendedName>
</protein>
<sequence length="110" mass="12882">MNFSFLLVGLSSLIFALWTAYGLYRRYKGTLPERPKQRKWWFGVCANFSETVGIPVSIVRFFVLFYTPVGLGPVFYFIYYLVIRNKEPIPLKSPERNLQISKIKSHYFGS</sequence>
<name>Q6SHZ6_9BACT</name>
<evidence type="ECO:0000313" key="3">
    <source>
        <dbReference type="EMBL" id="AAR37475.1"/>
    </source>
</evidence>
<keyword evidence="1" id="KW-0812">Transmembrane</keyword>
<accession>Q6SHZ6</accession>
<evidence type="ECO:0000259" key="2">
    <source>
        <dbReference type="Pfam" id="PF04024"/>
    </source>
</evidence>
<dbReference type="AlphaFoldDB" id="Q6SHZ6"/>
<reference evidence="3" key="1">
    <citation type="submission" date="2003-11" db="EMBL/GenBank/DDBJ databases">
        <authorList>
            <person name="Heidelberg J.F."/>
            <person name="Eisen J.A."/>
            <person name="Nelson W.C."/>
            <person name="DeLong E.F."/>
        </authorList>
    </citation>
    <scope>NUCLEOTIDE SEQUENCE</scope>
</reference>
<organism evidence="3">
    <name type="scientific">uncultured marine bacterium 106</name>
    <dbReference type="NCBI Taxonomy" id="257383"/>
    <lineage>
        <taxon>Bacteria</taxon>
        <taxon>environmental samples</taxon>
    </lineage>
</organism>
<reference evidence="3" key="2">
    <citation type="submission" date="2003-12" db="EMBL/GenBank/DDBJ databases">
        <title>Monterey Bay Coastal Ocean Microbial Observatory environmental clone sequencing.</title>
        <authorList>
            <person name="DeLong E.F."/>
        </authorList>
    </citation>
    <scope>NUCLEOTIDE SEQUENCE</scope>
</reference>
<dbReference type="EMBL" id="AY458630">
    <property type="protein sequence ID" value="AAR37475.1"/>
    <property type="molecule type" value="Genomic_DNA"/>
</dbReference>
<gene>
    <name evidence="3" type="ORF">MBMO_EBAC750-01B07.17</name>
</gene>
<proteinExistence type="predicted"/>
<evidence type="ECO:0000256" key="1">
    <source>
        <dbReference type="SAM" id="Phobius"/>
    </source>
</evidence>
<dbReference type="InterPro" id="IPR007168">
    <property type="entry name" value="Phageshock_PspC_N"/>
</dbReference>
<dbReference type="Pfam" id="PF04024">
    <property type="entry name" value="PspC"/>
    <property type="match status" value="1"/>
</dbReference>
<feature type="transmembrane region" description="Helical" evidence="1">
    <location>
        <begin position="58"/>
        <end position="82"/>
    </location>
</feature>
<keyword evidence="1" id="KW-0472">Membrane</keyword>